<feature type="compositionally biased region" description="Basic and acidic residues" evidence="2">
    <location>
        <begin position="1"/>
        <end position="10"/>
    </location>
</feature>
<reference evidence="3 4" key="1">
    <citation type="submission" date="2019-07" db="EMBL/GenBank/DDBJ databases">
        <title>The draft genome sequence of Aquimarina algiphila M91.</title>
        <authorList>
            <person name="Meng X."/>
        </authorList>
    </citation>
    <scope>NUCLEOTIDE SEQUENCE [LARGE SCALE GENOMIC DNA]</scope>
    <source>
        <strain evidence="3 4">M91</strain>
    </source>
</reference>
<dbReference type="Pfam" id="PF04519">
    <property type="entry name" value="Bactofilin"/>
    <property type="match status" value="1"/>
</dbReference>
<dbReference type="Proteomes" id="UP000318833">
    <property type="component" value="Unassembled WGS sequence"/>
</dbReference>
<dbReference type="PANTHER" id="PTHR35024">
    <property type="entry name" value="HYPOTHETICAL CYTOSOLIC PROTEIN"/>
    <property type="match status" value="1"/>
</dbReference>
<name>A0A554VFH6_9FLAO</name>
<evidence type="ECO:0000256" key="2">
    <source>
        <dbReference type="SAM" id="MobiDB-lite"/>
    </source>
</evidence>
<organism evidence="3 4">
    <name type="scientific">Aquimarina algiphila</name>
    <dbReference type="NCBI Taxonomy" id="2047982"/>
    <lineage>
        <taxon>Bacteria</taxon>
        <taxon>Pseudomonadati</taxon>
        <taxon>Bacteroidota</taxon>
        <taxon>Flavobacteriia</taxon>
        <taxon>Flavobacteriales</taxon>
        <taxon>Flavobacteriaceae</taxon>
        <taxon>Aquimarina</taxon>
    </lineage>
</organism>
<keyword evidence="4" id="KW-1185">Reference proteome</keyword>
<dbReference type="PANTHER" id="PTHR35024:SF4">
    <property type="entry name" value="POLYMER-FORMING CYTOSKELETAL PROTEIN"/>
    <property type="match status" value="1"/>
</dbReference>
<gene>
    <name evidence="3" type="ORF">FOF46_21090</name>
</gene>
<evidence type="ECO:0000313" key="3">
    <source>
        <dbReference type="EMBL" id="TSE05973.1"/>
    </source>
</evidence>
<evidence type="ECO:0000256" key="1">
    <source>
        <dbReference type="ARBA" id="ARBA00044755"/>
    </source>
</evidence>
<accession>A0A554VFH6</accession>
<feature type="compositionally biased region" description="Polar residues" evidence="2">
    <location>
        <begin position="133"/>
        <end position="150"/>
    </location>
</feature>
<feature type="region of interest" description="Disordered" evidence="2">
    <location>
        <begin position="1"/>
        <end position="20"/>
    </location>
</feature>
<proteinExistence type="inferred from homology"/>
<dbReference type="EMBL" id="VLNR01000052">
    <property type="protein sequence ID" value="TSE05973.1"/>
    <property type="molecule type" value="Genomic_DNA"/>
</dbReference>
<dbReference type="InterPro" id="IPR007607">
    <property type="entry name" value="BacA/B"/>
</dbReference>
<dbReference type="RefSeq" id="WP_109436173.1">
    <property type="nucleotide sequence ID" value="NZ_CANLFO010000003.1"/>
</dbReference>
<comment type="similarity">
    <text evidence="1">Belongs to the bactofilin family.</text>
</comment>
<protein>
    <submittedName>
        <fullName evidence="3">Polymer-forming cytoskeletal protein</fullName>
    </submittedName>
</protein>
<feature type="region of interest" description="Disordered" evidence="2">
    <location>
        <begin position="125"/>
        <end position="150"/>
    </location>
</feature>
<dbReference type="AlphaFoldDB" id="A0A554VFH6"/>
<dbReference type="OrthoDB" id="5432602at2"/>
<sequence>MFSDNKKGRDYGNSTDFSRNQNKISEGTKIIGDIISEGGFRIEGTIEGTFKTTGKVVVGSSGFIKGTLECSDADFEGKFAGTLNVSNTLSLKPTAHIEGEVTVGKLAVEPGANFNASCSMKGAVKSLGKSEQKTGQPQAQSATQGQGKSA</sequence>
<evidence type="ECO:0000313" key="4">
    <source>
        <dbReference type="Proteomes" id="UP000318833"/>
    </source>
</evidence>
<comment type="caution">
    <text evidence="3">The sequence shown here is derived from an EMBL/GenBank/DDBJ whole genome shotgun (WGS) entry which is preliminary data.</text>
</comment>